<dbReference type="RefSeq" id="XP_004255436.1">
    <property type="nucleotide sequence ID" value="XM_004255388.1"/>
</dbReference>
<dbReference type="SUPFAM" id="SSF52058">
    <property type="entry name" value="L domain-like"/>
    <property type="match status" value="1"/>
</dbReference>
<evidence type="ECO:0008006" key="3">
    <source>
        <dbReference type="Google" id="ProtNLM"/>
    </source>
</evidence>
<dbReference type="OrthoDB" id="206603at2759"/>
<dbReference type="VEuPathDB" id="AmoebaDB:EIN_191740"/>
<evidence type="ECO:0000313" key="2">
    <source>
        <dbReference type="Proteomes" id="UP000014680"/>
    </source>
</evidence>
<dbReference type="EMBL" id="KB206707">
    <property type="protein sequence ID" value="ELP88665.1"/>
    <property type="molecule type" value="Genomic_DNA"/>
</dbReference>
<sequence length="320" mass="37537">MSPLSNYHLQIISMYFNTISDFVSLQMVCKKYKTIMECFHTNPIPLTSTTIRFFPNVETLNLWFRTDENFGNSFVDSYCDVAINKFINFEDLFASEEYFSDPKPQNKLIKKKKFYKINIYYEVDYNTFLRYKKSHFVFKSVLYTSTDCQKYGEEIPENVSIIQEHCFSNNEKITYCEVPRHVLNIRNRAFFICYYLTKVVLNYGLCSIGDDCFSACYNLEEIEIPESVTYIGNTCFKSDYSLKKMNIPKSITKIGNSMFKYCRNLSSITMKNVIEIGNYCFEDCTELSEIVVDNLKVVGINCFENCEKLDITKLINSKIE</sequence>
<dbReference type="Gene3D" id="3.80.10.10">
    <property type="entry name" value="Ribonuclease Inhibitor"/>
    <property type="match status" value="1"/>
</dbReference>
<dbReference type="KEGG" id="eiv:EIN_191740"/>
<keyword evidence="2" id="KW-1185">Reference proteome</keyword>
<dbReference type="GeneID" id="14887655"/>
<dbReference type="PANTHER" id="PTHR45661">
    <property type="entry name" value="SURFACE ANTIGEN"/>
    <property type="match status" value="1"/>
</dbReference>
<gene>
    <name evidence="1" type="ORF">EIN_191740</name>
</gene>
<dbReference type="Proteomes" id="UP000014680">
    <property type="component" value="Unassembled WGS sequence"/>
</dbReference>
<dbReference type="Pfam" id="PF13306">
    <property type="entry name" value="LRR_5"/>
    <property type="match status" value="1"/>
</dbReference>
<evidence type="ECO:0000313" key="1">
    <source>
        <dbReference type="EMBL" id="ELP88665.1"/>
    </source>
</evidence>
<accession>A0A0A1U6X3</accession>
<dbReference type="InterPro" id="IPR032675">
    <property type="entry name" value="LRR_dom_sf"/>
</dbReference>
<dbReference type="AlphaFoldDB" id="A0A0A1U6X3"/>
<organism evidence="1 2">
    <name type="scientific">Entamoeba invadens IP1</name>
    <dbReference type="NCBI Taxonomy" id="370355"/>
    <lineage>
        <taxon>Eukaryota</taxon>
        <taxon>Amoebozoa</taxon>
        <taxon>Evosea</taxon>
        <taxon>Archamoebae</taxon>
        <taxon>Mastigamoebida</taxon>
        <taxon>Entamoebidae</taxon>
        <taxon>Entamoeba</taxon>
    </lineage>
</organism>
<dbReference type="InterPro" id="IPR053139">
    <property type="entry name" value="Surface_bspA-like"/>
</dbReference>
<dbReference type="InterPro" id="IPR026906">
    <property type="entry name" value="LRR_5"/>
</dbReference>
<proteinExistence type="predicted"/>
<dbReference type="PANTHER" id="PTHR45661:SF3">
    <property type="entry name" value="IG-LIKE DOMAIN-CONTAINING PROTEIN"/>
    <property type="match status" value="1"/>
</dbReference>
<protein>
    <recommendedName>
        <fullName evidence="3">Leucine rich repeat containing protein BspA family protein</fullName>
    </recommendedName>
</protein>
<reference evidence="1 2" key="1">
    <citation type="submission" date="2012-10" db="EMBL/GenBank/DDBJ databases">
        <authorList>
            <person name="Zafar N."/>
            <person name="Inman J."/>
            <person name="Hall N."/>
            <person name="Lorenzi H."/>
            <person name="Caler E."/>
        </authorList>
    </citation>
    <scope>NUCLEOTIDE SEQUENCE [LARGE SCALE GENOMIC DNA]</scope>
    <source>
        <strain evidence="1 2">IP1</strain>
    </source>
</reference>
<name>A0A0A1U6X3_ENTIV</name>